<name>A0ABW2SQ55_9ACTO</name>
<proteinExistence type="predicted"/>
<reference evidence="5" key="1">
    <citation type="journal article" date="2019" name="Int. J. Syst. Evol. Microbiol.">
        <title>The Global Catalogue of Microorganisms (GCM) 10K type strain sequencing project: providing services to taxonomists for standard genome sequencing and annotation.</title>
        <authorList>
            <consortium name="The Broad Institute Genomics Platform"/>
            <consortium name="The Broad Institute Genome Sequencing Center for Infectious Disease"/>
            <person name="Wu L."/>
            <person name="Ma J."/>
        </authorList>
    </citation>
    <scope>NUCLEOTIDE SEQUENCE [LARGE SCALE GENOMIC DNA]</scope>
    <source>
        <strain evidence="5">CCUG 56698</strain>
    </source>
</reference>
<dbReference type="PANTHER" id="PTHR11496">
    <property type="entry name" value="ALCOHOL DEHYDROGENASE"/>
    <property type="match status" value="1"/>
</dbReference>
<dbReference type="EMBL" id="JBHTEF010000001">
    <property type="protein sequence ID" value="MFC7581483.1"/>
    <property type="molecule type" value="Genomic_DNA"/>
</dbReference>
<evidence type="ECO:0000313" key="5">
    <source>
        <dbReference type="Proteomes" id="UP001596527"/>
    </source>
</evidence>
<dbReference type="Pfam" id="PF00465">
    <property type="entry name" value="Fe-ADH"/>
    <property type="match status" value="1"/>
</dbReference>
<organism evidence="4 5">
    <name type="scientific">Schaalia naturae</name>
    <dbReference type="NCBI Taxonomy" id="635203"/>
    <lineage>
        <taxon>Bacteria</taxon>
        <taxon>Bacillati</taxon>
        <taxon>Actinomycetota</taxon>
        <taxon>Actinomycetes</taxon>
        <taxon>Actinomycetales</taxon>
        <taxon>Actinomycetaceae</taxon>
        <taxon>Schaalia</taxon>
    </lineage>
</organism>
<dbReference type="Pfam" id="PF25137">
    <property type="entry name" value="ADH_Fe_C"/>
    <property type="match status" value="1"/>
</dbReference>
<evidence type="ECO:0000313" key="4">
    <source>
        <dbReference type="EMBL" id="MFC7581483.1"/>
    </source>
</evidence>
<keyword evidence="5" id="KW-1185">Reference proteome</keyword>
<dbReference type="Gene3D" id="3.40.50.1970">
    <property type="match status" value="1"/>
</dbReference>
<dbReference type="Gene3D" id="1.20.1090.10">
    <property type="entry name" value="Dehydroquinate synthase-like - alpha domain"/>
    <property type="match status" value="1"/>
</dbReference>
<dbReference type="InterPro" id="IPR001670">
    <property type="entry name" value="ADH_Fe/GldA"/>
</dbReference>
<keyword evidence="1 4" id="KW-0560">Oxidoreductase</keyword>
<comment type="caution">
    <text evidence="4">The sequence shown here is derived from an EMBL/GenBank/DDBJ whole genome shotgun (WGS) entry which is preliminary data.</text>
</comment>
<dbReference type="RefSeq" id="WP_380974836.1">
    <property type="nucleotide sequence ID" value="NZ_JBHTEF010000001.1"/>
</dbReference>
<sequence>MSAWTQYSPTRIFFGVGEARNISQHLAATGHTRVLLVADPFMVKSGIAQEVVDGSAGIIQGVFHEVDPNPTVANVNGAAAAARQANADGIIALGGGSVLDASKAAAAALGSGLTAEQLVTGSPVTGALPLIAVPTTAGTGSEVTPVAIISWEERNIKFPLGSPLLYPQVAVVDPELVYSAPGKVIAASGIDVIDHCLDALSSVKHTPLTDNNALNGARIAFANLERAANDKDKEAINEMMLASLIAGLAFSQTGTTGSHAASYYLTSRYHVPHGEATAFTEDAWFRINARHRPEINELVARIGFADADAVADRLNEIKKSLGLRTTLEELGIPLEDVDGLAQHTVDANNYGNNIAQLSKEEVKELFLTRSSARAGA</sequence>
<feature type="domain" description="Fe-containing alcohol dehydrogenase-like C-terminal" evidence="3">
    <location>
        <begin position="186"/>
        <end position="366"/>
    </location>
</feature>
<dbReference type="InterPro" id="IPR039697">
    <property type="entry name" value="Alcohol_dehydrogenase_Fe"/>
</dbReference>
<dbReference type="EC" id="1.1.1.1" evidence="4"/>
<dbReference type="InterPro" id="IPR056798">
    <property type="entry name" value="ADH_Fe_C"/>
</dbReference>
<dbReference type="SUPFAM" id="SSF56796">
    <property type="entry name" value="Dehydroquinate synthase-like"/>
    <property type="match status" value="1"/>
</dbReference>
<dbReference type="Proteomes" id="UP001596527">
    <property type="component" value="Unassembled WGS sequence"/>
</dbReference>
<evidence type="ECO:0000259" key="2">
    <source>
        <dbReference type="Pfam" id="PF00465"/>
    </source>
</evidence>
<evidence type="ECO:0000256" key="1">
    <source>
        <dbReference type="ARBA" id="ARBA00023002"/>
    </source>
</evidence>
<feature type="domain" description="Alcohol dehydrogenase iron-type/glycerol dehydrogenase GldA" evidence="2">
    <location>
        <begin position="9"/>
        <end position="174"/>
    </location>
</feature>
<protein>
    <submittedName>
        <fullName evidence="4">Iron-containing alcohol dehydrogenase</fullName>
        <ecNumber evidence="4">1.1.1.1</ecNumber>
    </submittedName>
</protein>
<dbReference type="GO" id="GO:0004022">
    <property type="term" value="F:alcohol dehydrogenase (NAD+) activity"/>
    <property type="evidence" value="ECO:0007669"/>
    <property type="project" value="UniProtKB-EC"/>
</dbReference>
<evidence type="ECO:0000259" key="3">
    <source>
        <dbReference type="Pfam" id="PF25137"/>
    </source>
</evidence>
<dbReference type="PANTHER" id="PTHR11496:SF83">
    <property type="entry name" value="HYDROXYACID-OXOACID TRANSHYDROGENASE, MITOCHONDRIAL"/>
    <property type="match status" value="1"/>
</dbReference>
<gene>
    <name evidence="4" type="ORF">ACFQWG_09790</name>
</gene>
<accession>A0ABW2SQ55</accession>